<name>A0ABW9AFZ1_9BURK</name>
<dbReference type="EMBL" id="JAQQFM010000013">
    <property type="protein sequence ID" value="MFL9927247.1"/>
    <property type="molecule type" value="Genomic_DNA"/>
</dbReference>
<keyword evidence="5" id="KW-1185">Reference proteome</keyword>
<dbReference type="PANTHER" id="PTHR10672:SF3">
    <property type="entry name" value="PROTEIN HU-LI TAI SHAO"/>
    <property type="match status" value="1"/>
</dbReference>
<feature type="domain" description="Class II aldolase/adducin N-terminal" evidence="3">
    <location>
        <begin position="47"/>
        <end position="223"/>
    </location>
</feature>
<reference evidence="4 5" key="1">
    <citation type="journal article" date="2024" name="Chem. Sci.">
        <title>Discovery of megapolipeptins by genome mining of a Burkholderiales bacteria collection.</title>
        <authorList>
            <person name="Paulo B.S."/>
            <person name="Recchia M.J.J."/>
            <person name="Lee S."/>
            <person name="Fergusson C.H."/>
            <person name="Romanowski S.B."/>
            <person name="Hernandez A."/>
            <person name="Krull N."/>
            <person name="Liu D.Y."/>
            <person name="Cavanagh H."/>
            <person name="Bos A."/>
            <person name="Gray C.A."/>
            <person name="Murphy B.T."/>
            <person name="Linington R.G."/>
            <person name="Eustaquio A.S."/>
        </authorList>
    </citation>
    <scope>NUCLEOTIDE SEQUENCE [LARGE SCALE GENOMIC DNA]</scope>
    <source>
        <strain evidence="4 5">RL21-008-BIB-A</strain>
    </source>
</reference>
<dbReference type="Pfam" id="PF00596">
    <property type="entry name" value="Aldolase_II"/>
    <property type="match status" value="1"/>
</dbReference>
<proteinExistence type="inferred from homology"/>
<evidence type="ECO:0000259" key="3">
    <source>
        <dbReference type="SMART" id="SM01007"/>
    </source>
</evidence>
<sequence length="271" mass="30247">MSSQPVFIPQPAAPSTLLANPTAPTPIARPPQPVFASVEDERRHRKQKLAAAFRIFSKLGFQEGVMGHFSVRDPEKTDHYWANPYATDFGSIKASDLVLYNFDGQIVEGNTRFIHRGNTVLHIPILKTRPDVIAAAHTHSVHGRAWSSLGRLLDPLSAESSVFYQKHAIYDSYEHGEGYTLANAIGENRALLLKNHGILTVGQSVDEAAYLFISMEKAAQAQLLAEAVGTPQRINHQHAEEISQRFQPYIGWLNFQPMFQSIVREQPDLLD</sequence>
<evidence type="ECO:0000256" key="1">
    <source>
        <dbReference type="ARBA" id="ARBA00037961"/>
    </source>
</evidence>
<evidence type="ECO:0000313" key="5">
    <source>
        <dbReference type="Proteomes" id="UP001629246"/>
    </source>
</evidence>
<evidence type="ECO:0000256" key="2">
    <source>
        <dbReference type="SAM" id="MobiDB-lite"/>
    </source>
</evidence>
<comment type="similarity">
    <text evidence="1">Belongs to the aldolase class II family.</text>
</comment>
<protein>
    <submittedName>
        <fullName evidence="4">Class II aldolase/adducin family protein</fullName>
    </submittedName>
</protein>
<organism evidence="4 5">
    <name type="scientific">Herbaspirillum lusitanum</name>
    <dbReference type="NCBI Taxonomy" id="213312"/>
    <lineage>
        <taxon>Bacteria</taxon>
        <taxon>Pseudomonadati</taxon>
        <taxon>Pseudomonadota</taxon>
        <taxon>Betaproteobacteria</taxon>
        <taxon>Burkholderiales</taxon>
        <taxon>Oxalobacteraceae</taxon>
        <taxon>Herbaspirillum</taxon>
    </lineage>
</organism>
<dbReference type="InterPro" id="IPR001303">
    <property type="entry name" value="Aldolase_II/adducin_N"/>
</dbReference>
<dbReference type="InterPro" id="IPR036409">
    <property type="entry name" value="Aldolase_II/adducin_N_sf"/>
</dbReference>
<accession>A0ABW9AFZ1</accession>
<feature type="region of interest" description="Disordered" evidence="2">
    <location>
        <begin position="1"/>
        <end position="31"/>
    </location>
</feature>
<dbReference type="NCBIfam" id="NF004855">
    <property type="entry name" value="PRK06208.1"/>
    <property type="match status" value="1"/>
</dbReference>
<dbReference type="Proteomes" id="UP001629246">
    <property type="component" value="Unassembled WGS sequence"/>
</dbReference>
<dbReference type="PANTHER" id="PTHR10672">
    <property type="entry name" value="ADDUCIN"/>
    <property type="match status" value="1"/>
</dbReference>
<gene>
    <name evidence="4" type="ORF">PQR62_23445</name>
</gene>
<dbReference type="RefSeq" id="WP_408160487.1">
    <property type="nucleotide sequence ID" value="NZ_JAQQFM010000013.1"/>
</dbReference>
<comment type="caution">
    <text evidence="4">The sequence shown here is derived from an EMBL/GenBank/DDBJ whole genome shotgun (WGS) entry which is preliminary data.</text>
</comment>
<evidence type="ECO:0000313" key="4">
    <source>
        <dbReference type="EMBL" id="MFL9927247.1"/>
    </source>
</evidence>
<dbReference type="Gene3D" id="3.40.225.10">
    <property type="entry name" value="Class II aldolase/adducin N-terminal domain"/>
    <property type="match status" value="1"/>
</dbReference>
<dbReference type="SMART" id="SM01007">
    <property type="entry name" value="Aldolase_II"/>
    <property type="match status" value="1"/>
</dbReference>
<dbReference type="InterPro" id="IPR051017">
    <property type="entry name" value="Aldolase-II_Adducin_sf"/>
</dbReference>
<dbReference type="SUPFAM" id="SSF53639">
    <property type="entry name" value="AraD/HMP-PK domain-like"/>
    <property type="match status" value="1"/>
</dbReference>